<dbReference type="EMBL" id="CP058555">
    <property type="protein sequence ID" value="QMV71154.1"/>
    <property type="molecule type" value="Genomic_DNA"/>
</dbReference>
<organism evidence="1 2">
    <name type="scientific">Sphingobacterium paramultivorum</name>
    <dbReference type="NCBI Taxonomy" id="2886510"/>
    <lineage>
        <taxon>Bacteria</taxon>
        <taxon>Pseudomonadati</taxon>
        <taxon>Bacteroidota</taxon>
        <taxon>Sphingobacteriia</taxon>
        <taxon>Sphingobacteriales</taxon>
        <taxon>Sphingobacteriaceae</taxon>
        <taxon>Sphingobacterium</taxon>
    </lineage>
</organism>
<evidence type="ECO:0000313" key="1">
    <source>
        <dbReference type="EMBL" id="QMV71154.1"/>
    </source>
</evidence>
<sequence length="122" mass="12998">MIALAATSCSAPSYFGKSYAPTQHVDVFFDVNDIKKGYEVMGTTDIGKGFGSIEAAQQKVITLGQSKGADAVVMKLTEEVTGSSKSDFGNLQNGKKNNTYTGGSITNNIKVKKIVATFVKYK</sequence>
<evidence type="ECO:0000313" key="2">
    <source>
        <dbReference type="Proteomes" id="UP000515450"/>
    </source>
</evidence>
<dbReference type="Proteomes" id="UP000515450">
    <property type="component" value="Chromosome"/>
</dbReference>
<name>A0A7G5EAX9_9SPHI</name>
<protein>
    <submittedName>
        <fullName evidence="1">Uncharacterized protein</fullName>
    </submittedName>
</protein>
<dbReference type="AlphaFoldDB" id="A0A7G5EAX9"/>
<gene>
    <name evidence="1" type="ORF">HS960_10300</name>
</gene>
<reference evidence="1 2" key="1">
    <citation type="journal article" date="2020" name="G3 (Bethesda)">
        <title>CeMbio - The Caenorhabditis elegans Microbiome Resource.</title>
        <authorList>
            <person name="Dirksen P."/>
            <person name="Assie A."/>
            <person name="Zimmermann J."/>
            <person name="Zhang F."/>
            <person name="Tietje A.M."/>
            <person name="Marsh S.A."/>
            <person name="Felix M.A."/>
            <person name="Shapira M."/>
            <person name="Kaleta C."/>
            <person name="Schulenburg H."/>
            <person name="Samuel B."/>
        </authorList>
    </citation>
    <scope>NUCLEOTIDE SEQUENCE [LARGE SCALE GENOMIC DNA]</scope>
    <source>
        <strain evidence="1 2">BIGb0170</strain>
    </source>
</reference>
<keyword evidence="2" id="KW-1185">Reference proteome</keyword>
<proteinExistence type="predicted"/>
<accession>A0A7G5EAX9</accession>